<evidence type="ECO:0000313" key="3">
    <source>
        <dbReference type="WBParaSite" id="jg14573"/>
    </source>
</evidence>
<reference evidence="3" key="1">
    <citation type="submission" date="2022-11" db="UniProtKB">
        <authorList>
            <consortium name="WormBaseParasite"/>
        </authorList>
    </citation>
    <scope>IDENTIFICATION</scope>
</reference>
<protein>
    <submittedName>
        <fullName evidence="3">Glutaredoxin domain-containing protein</fullName>
    </submittedName>
</protein>
<dbReference type="Gene3D" id="3.40.30.10">
    <property type="entry name" value="Glutaredoxin"/>
    <property type="match status" value="1"/>
</dbReference>
<sequence length="335" mass="36484">MRRYSEYLNLINQKYGIGMPGGGMGSNMKAGGGGRGGEMTQIATSNSGNNFAPDPAIFNNYGMSGNSNAQSNNGQITSSSGMTSNNQQSMTSSSGWAPPCLKLTVNQAKLISSPRKQTAHQHKVSNNGEVGDNFIDAAYGTGQPPQFYKAGAGGSGGEETAKPTQMVYNVKQVPSSTGMSMGGGMGMGEENGYGQQQMVSPSAFFTQQSTTSIQALTQQIRRLPAVFYVDSRNPNSRRTEAMLRETYGLPLVSFYVDKIDNPEQVERNLQQLTAHKGMPYLFICGTFIGSQDHIDNYHNNKQIPQLVEYVCGENKSNSYSKKHRRKKKKKSKPKY</sequence>
<dbReference type="WBParaSite" id="jg14573">
    <property type="protein sequence ID" value="jg14573"/>
    <property type="gene ID" value="jg14573"/>
</dbReference>
<keyword evidence="2" id="KW-1185">Reference proteome</keyword>
<proteinExistence type="predicted"/>
<dbReference type="PROSITE" id="PS51354">
    <property type="entry name" value="GLUTAREDOXIN_2"/>
    <property type="match status" value="1"/>
</dbReference>
<feature type="compositionally biased region" description="Low complexity" evidence="1">
    <location>
        <begin position="82"/>
        <end position="94"/>
    </location>
</feature>
<evidence type="ECO:0000256" key="1">
    <source>
        <dbReference type="SAM" id="MobiDB-lite"/>
    </source>
</evidence>
<organism evidence="2 3">
    <name type="scientific">Ditylenchus dipsaci</name>
    <dbReference type="NCBI Taxonomy" id="166011"/>
    <lineage>
        <taxon>Eukaryota</taxon>
        <taxon>Metazoa</taxon>
        <taxon>Ecdysozoa</taxon>
        <taxon>Nematoda</taxon>
        <taxon>Chromadorea</taxon>
        <taxon>Rhabditida</taxon>
        <taxon>Tylenchina</taxon>
        <taxon>Tylenchomorpha</taxon>
        <taxon>Sphaerularioidea</taxon>
        <taxon>Anguinidae</taxon>
        <taxon>Anguininae</taxon>
        <taxon>Ditylenchus</taxon>
    </lineage>
</organism>
<dbReference type="InterPro" id="IPR036249">
    <property type="entry name" value="Thioredoxin-like_sf"/>
</dbReference>
<feature type="compositionally biased region" description="Basic residues" evidence="1">
    <location>
        <begin position="320"/>
        <end position="335"/>
    </location>
</feature>
<feature type="compositionally biased region" description="Low complexity" evidence="1">
    <location>
        <begin position="64"/>
        <end position="75"/>
    </location>
</feature>
<feature type="compositionally biased region" description="Polar residues" evidence="1">
    <location>
        <begin position="41"/>
        <end position="50"/>
    </location>
</feature>
<dbReference type="Proteomes" id="UP000887574">
    <property type="component" value="Unplaced"/>
</dbReference>
<accession>A0A915D230</accession>
<feature type="region of interest" description="Disordered" evidence="1">
    <location>
        <begin position="316"/>
        <end position="335"/>
    </location>
</feature>
<dbReference type="SUPFAM" id="SSF52833">
    <property type="entry name" value="Thioredoxin-like"/>
    <property type="match status" value="1"/>
</dbReference>
<feature type="region of interest" description="Disordered" evidence="1">
    <location>
        <begin position="28"/>
        <end position="98"/>
    </location>
</feature>
<name>A0A915D230_9BILA</name>
<feature type="compositionally biased region" description="Gly residues" evidence="1">
    <location>
        <begin position="28"/>
        <end position="37"/>
    </location>
</feature>
<evidence type="ECO:0000313" key="2">
    <source>
        <dbReference type="Proteomes" id="UP000887574"/>
    </source>
</evidence>
<dbReference type="AlphaFoldDB" id="A0A915D230"/>